<comment type="subcellular location">
    <subcellularLocation>
        <location evidence="1">Membrane</location>
        <topology evidence="1">Multi-pass membrane protein</topology>
    </subcellularLocation>
</comment>
<dbReference type="EMBL" id="QLLG01000247">
    <property type="protein sequence ID" value="RMX65459.1"/>
    <property type="molecule type" value="Genomic_DNA"/>
</dbReference>
<dbReference type="PANTHER" id="PTHR13628:SF1">
    <property type="entry name" value="TRANSMEMBRANE PROTEIN 267"/>
    <property type="match status" value="1"/>
</dbReference>
<evidence type="ECO:0000313" key="8">
    <source>
        <dbReference type="Proteomes" id="UP000282087"/>
    </source>
</evidence>
<dbReference type="Proteomes" id="UP000282087">
    <property type="component" value="Unassembled WGS sequence"/>
</dbReference>
<comment type="caution">
    <text evidence="7">The sequence shown here is derived from an EMBL/GenBank/DDBJ whole genome shotgun (WGS) entry which is preliminary data.</text>
</comment>
<feature type="transmembrane region" description="Helical" evidence="6">
    <location>
        <begin position="177"/>
        <end position="196"/>
    </location>
</feature>
<name>A0A3M6VFM5_9STRA</name>
<feature type="transmembrane region" description="Helical" evidence="6">
    <location>
        <begin position="21"/>
        <end position="43"/>
    </location>
</feature>
<evidence type="ECO:0000256" key="1">
    <source>
        <dbReference type="ARBA" id="ARBA00004141"/>
    </source>
</evidence>
<gene>
    <name evidence="7" type="ORF">DD238_005345</name>
</gene>
<dbReference type="InterPro" id="IPR026572">
    <property type="entry name" value="TMEM267"/>
</dbReference>
<accession>A0A3M6VFM5</accession>
<dbReference type="Pfam" id="PF04307">
    <property type="entry name" value="YdjM"/>
    <property type="match status" value="1"/>
</dbReference>
<evidence type="ECO:0000256" key="6">
    <source>
        <dbReference type="SAM" id="Phobius"/>
    </source>
</evidence>
<evidence type="ECO:0000256" key="5">
    <source>
        <dbReference type="ARBA" id="ARBA00023136"/>
    </source>
</evidence>
<keyword evidence="8" id="KW-1185">Reference proteome</keyword>
<keyword evidence="3 6" id="KW-0812">Transmembrane</keyword>
<feature type="transmembrane region" description="Helical" evidence="6">
    <location>
        <begin position="126"/>
        <end position="144"/>
    </location>
</feature>
<organism evidence="7 8">
    <name type="scientific">Peronospora effusa</name>
    <dbReference type="NCBI Taxonomy" id="542832"/>
    <lineage>
        <taxon>Eukaryota</taxon>
        <taxon>Sar</taxon>
        <taxon>Stramenopiles</taxon>
        <taxon>Oomycota</taxon>
        <taxon>Peronosporomycetes</taxon>
        <taxon>Peronosporales</taxon>
        <taxon>Peronosporaceae</taxon>
        <taxon>Peronospora</taxon>
    </lineage>
</organism>
<evidence type="ECO:0000313" key="7">
    <source>
        <dbReference type="EMBL" id="RMX65459.1"/>
    </source>
</evidence>
<dbReference type="GO" id="GO:0016020">
    <property type="term" value="C:membrane"/>
    <property type="evidence" value="ECO:0007669"/>
    <property type="project" value="UniProtKB-SubCell"/>
</dbReference>
<dbReference type="InterPro" id="IPR007404">
    <property type="entry name" value="YdjM-like"/>
</dbReference>
<dbReference type="PANTHER" id="PTHR13628">
    <property type="entry name" value="TRANSMEMBRANE PROTEIN 267"/>
    <property type="match status" value="1"/>
</dbReference>
<sequence length="246" mass="28826">MLYDKRKRRRRHVRLIRLQGLFMVLLLLVCIPSDYFLFQHVYLPDYKLLRHFVDSAAHGNVAFCCWAIFLLQAEKNAKARDTSFSVLEMLKKCFLNGITASVLDADHFIVAGTLNLTGATHLTHRPFGHAVTFIIVVAFLISWCSKKCPTKTRSYRVCFIVVAWFSHQLRDGMRRGLWFWPIGSTPPITYFLYLLMEEGLPFVMEKWWRQVLARTEMEKVELALEKETNEKMIYESNEEEGLRLIV</sequence>
<keyword evidence="5 6" id="KW-0472">Membrane</keyword>
<keyword evidence="4 6" id="KW-1133">Transmembrane helix</keyword>
<reference evidence="7 8" key="1">
    <citation type="submission" date="2018-06" db="EMBL/GenBank/DDBJ databases">
        <title>Comparative genomics of downy mildews reveals potential adaptations to biotrophy.</title>
        <authorList>
            <person name="Fletcher K."/>
            <person name="Klosterman S.J."/>
            <person name="Derevnina L."/>
            <person name="Martin F."/>
            <person name="Koike S."/>
            <person name="Reyes Chin-Wo S."/>
            <person name="Mou B."/>
            <person name="Michelmore R."/>
        </authorList>
    </citation>
    <scope>NUCLEOTIDE SEQUENCE [LARGE SCALE GENOMIC DNA]</scope>
    <source>
        <strain evidence="7 8">R14</strain>
    </source>
</reference>
<evidence type="ECO:0000256" key="3">
    <source>
        <dbReference type="ARBA" id="ARBA00022692"/>
    </source>
</evidence>
<feature type="transmembrane region" description="Helical" evidence="6">
    <location>
        <begin position="94"/>
        <end position="114"/>
    </location>
</feature>
<evidence type="ECO:0000256" key="2">
    <source>
        <dbReference type="ARBA" id="ARBA00013977"/>
    </source>
</evidence>
<feature type="transmembrane region" description="Helical" evidence="6">
    <location>
        <begin position="55"/>
        <end position="73"/>
    </location>
</feature>
<dbReference type="AlphaFoldDB" id="A0A3M6VFM5"/>
<dbReference type="VEuPathDB" id="FungiDB:DD237_004353"/>
<proteinExistence type="predicted"/>
<evidence type="ECO:0000256" key="4">
    <source>
        <dbReference type="ARBA" id="ARBA00022989"/>
    </source>
</evidence>
<protein>
    <recommendedName>
        <fullName evidence="2">Transmembrane protein 267</fullName>
    </recommendedName>
</protein>